<dbReference type="InterPro" id="IPR052189">
    <property type="entry name" value="L-asp_N-monooxygenase_NS-form"/>
</dbReference>
<organism evidence="3 4">
    <name type="scientific">Marininema mesophilum</name>
    <dbReference type="NCBI Taxonomy" id="1048340"/>
    <lineage>
        <taxon>Bacteria</taxon>
        <taxon>Bacillati</taxon>
        <taxon>Bacillota</taxon>
        <taxon>Bacilli</taxon>
        <taxon>Bacillales</taxon>
        <taxon>Thermoactinomycetaceae</taxon>
        <taxon>Marininema</taxon>
    </lineage>
</organism>
<dbReference type="AlphaFoldDB" id="A0A1H2ZLH0"/>
<keyword evidence="1" id="KW-1133">Transmembrane helix</keyword>
<accession>A0A1H2ZLH0</accession>
<dbReference type="PANTHER" id="PTHR40254">
    <property type="entry name" value="BLR0577 PROTEIN"/>
    <property type="match status" value="1"/>
</dbReference>
<keyword evidence="1" id="KW-0812">Transmembrane</keyword>
<evidence type="ECO:0000256" key="1">
    <source>
        <dbReference type="SAM" id="Phobius"/>
    </source>
</evidence>
<dbReference type="EMBL" id="FNNQ01000011">
    <property type="protein sequence ID" value="SDX18332.1"/>
    <property type="molecule type" value="Genomic_DNA"/>
</dbReference>
<dbReference type="SUPFAM" id="SSF51905">
    <property type="entry name" value="FAD/NAD(P)-binding domain"/>
    <property type="match status" value="2"/>
</dbReference>
<feature type="transmembrane region" description="Helical" evidence="1">
    <location>
        <begin position="7"/>
        <end position="28"/>
    </location>
</feature>
<keyword evidence="4" id="KW-1185">Reference proteome</keyword>
<dbReference type="InterPro" id="IPR036188">
    <property type="entry name" value="FAD/NAD-bd_sf"/>
</dbReference>
<feature type="domain" description="FAD-dependent urate hydroxylase HpyO/Asp monooxygenase CreE-like FAD/NAD(P)-binding" evidence="2">
    <location>
        <begin position="12"/>
        <end position="165"/>
    </location>
</feature>
<keyword evidence="1" id="KW-0472">Membrane</keyword>
<evidence type="ECO:0000313" key="3">
    <source>
        <dbReference type="EMBL" id="SDX18332.1"/>
    </source>
</evidence>
<dbReference type="RefSeq" id="WP_177168029.1">
    <property type="nucleotide sequence ID" value="NZ_FNNQ01000011.1"/>
</dbReference>
<proteinExistence type="predicted"/>
<evidence type="ECO:0000313" key="4">
    <source>
        <dbReference type="Proteomes" id="UP000198534"/>
    </source>
</evidence>
<gene>
    <name evidence="3" type="ORF">SAMN05444487_111121</name>
</gene>
<name>A0A1H2ZLH0_9BACL</name>
<dbReference type="STRING" id="1048340.SAMN05444487_111121"/>
<dbReference type="PANTHER" id="PTHR40254:SF1">
    <property type="entry name" value="BLR0577 PROTEIN"/>
    <property type="match status" value="1"/>
</dbReference>
<evidence type="ECO:0000259" key="2">
    <source>
        <dbReference type="Pfam" id="PF13454"/>
    </source>
</evidence>
<reference evidence="3 4" key="1">
    <citation type="submission" date="2016-10" db="EMBL/GenBank/DDBJ databases">
        <authorList>
            <person name="de Groot N.N."/>
        </authorList>
    </citation>
    <scope>NUCLEOTIDE SEQUENCE [LARGE SCALE GENOMIC DNA]</scope>
    <source>
        <strain evidence="3 4">DSM 45610</strain>
    </source>
</reference>
<dbReference type="Pfam" id="PF13454">
    <property type="entry name" value="NAD_binding_9"/>
    <property type="match status" value="1"/>
</dbReference>
<dbReference type="PROSITE" id="PS51257">
    <property type="entry name" value="PROKAR_LIPOPROTEIN"/>
    <property type="match status" value="1"/>
</dbReference>
<dbReference type="Proteomes" id="UP000198534">
    <property type="component" value="Unassembled WGS sequence"/>
</dbReference>
<sequence>MNHQRKNLSISIIGGGASCISLLHHLVLKTKKRPPFESLRVVIYEKKGSVGPGNAYQTDYADLLLNRDAKFMSIDNDHPEHFWEWLSQRPEITVRKEKFMPRSLFGLYLKDSFETSICRALEKNIHIRVEYSEVIQLIKAEKKYRLITKGREVEEHDVVILCIGNPHLKDHYHLSGQEQYIHNAYPLKRALAPITKDTHVGVIGSGLTAVDIAIALRQQGHEGAISFLSRSGELPAVRGPVQPHRLTNLTNESLRSLIKQKEDMISLRDFVRLLRKEFQDGEIHWRDILFTKQELKMNLRERLMNDLDQVEANGVKQSILAAINEVIEMFWRHLSKKDKQLYLERFDRYFQAKRNPMPVCNAKKILHLIEIGQLSVKAGLQYMGYYQDGSFYALMQDDEQLEFDWVINATGPVRHLEGQSEAGLIGAMLSKGYAIKNPWGGLETDFGTGALVDRNNQTDPHLRAIGHVTCGTYYYTSSLEMIAKHASCIAQDLVKWMDTSTSGGKRASLSV</sequence>
<dbReference type="InterPro" id="IPR038732">
    <property type="entry name" value="HpyO/CreE_NAD-binding"/>
</dbReference>
<dbReference type="Gene3D" id="3.50.50.60">
    <property type="entry name" value="FAD/NAD(P)-binding domain"/>
    <property type="match status" value="1"/>
</dbReference>
<protein>
    <submittedName>
        <fullName evidence="3">Uncharacterized NAD(P)/FAD-binding protein YdhS</fullName>
    </submittedName>
</protein>